<feature type="chain" id="PRO_5039642081" evidence="5">
    <location>
        <begin position="22"/>
        <end position="334"/>
    </location>
</feature>
<proteinExistence type="predicted"/>
<dbReference type="GO" id="GO:0015226">
    <property type="term" value="F:carnitine transmembrane transporter activity"/>
    <property type="evidence" value="ECO:0007669"/>
    <property type="project" value="TreeGrafter"/>
</dbReference>
<dbReference type="PANTHER" id="PTHR47737:SF1">
    <property type="entry name" value="GLYCINE BETAINE_PROLINE BETAINE TRANSPORT SYSTEM PERMEASE PROTEIN PROW"/>
    <property type="match status" value="1"/>
</dbReference>
<dbReference type="Gene3D" id="3.40.190.10">
    <property type="entry name" value="Periplasmic binding protein-like II"/>
    <property type="match status" value="1"/>
</dbReference>
<dbReference type="Gene3D" id="3.40.190.100">
    <property type="entry name" value="Glycine betaine-binding periplasmic protein, domain 2"/>
    <property type="match status" value="1"/>
</dbReference>
<evidence type="ECO:0000259" key="6">
    <source>
        <dbReference type="Pfam" id="PF04069"/>
    </source>
</evidence>
<keyword evidence="4" id="KW-0472">Membrane</keyword>
<dbReference type="GO" id="GO:0043190">
    <property type="term" value="C:ATP-binding cassette (ABC) transporter complex"/>
    <property type="evidence" value="ECO:0007669"/>
    <property type="project" value="InterPro"/>
</dbReference>
<dbReference type="Pfam" id="PF04069">
    <property type="entry name" value="OpuAC"/>
    <property type="match status" value="1"/>
</dbReference>
<dbReference type="GO" id="GO:0015871">
    <property type="term" value="P:choline transport"/>
    <property type="evidence" value="ECO:0007669"/>
    <property type="project" value="TreeGrafter"/>
</dbReference>
<sequence>MRKMTRKLGVLAAAVTVGALALSGCGASNSNSDSGSGGTTSATNDLASKYANCSLTQGKAPAGSLGAGNDTNVAIGAFSGWDESTATAYLMKNILQRNGYTADVKTLDAAAAFTAASKGDVDVLTDVWLPSTHKTYIDRYGDQLEPLGCWYDNAKLTIAVNDSSPAQSIGDLKSMASQYNNTLVGIEPGAGETAIVKDKVIPAYGLQDLTFTTSSTAAMLASIRKAEADNTNVAVTLWKPHWAYSAFKIRDLQDPKGALGGKEGLWNFATKGFGEKAPKAAQLFKNLVVPDADLSELENLMTQKYGGNNPDGAVTEWLSTHPQFESQIVAAQLG</sequence>
<gene>
    <name evidence="7" type="ORF">HGA05_26110</name>
</gene>
<comment type="subcellular location">
    <subcellularLocation>
        <location evidence="1">Cell membrane</location>
    </subcellularLocation>
</comment>
<evidence type="ECO:0000256" key="4">
    <source>
        <dbReference type="ARBA" id="ARBA00023136"/>
    </source>
</evidence>
<evidence type="ECO:0000256" key="1">
    <source>
        <dbReference type="ARBA" id="ARBA00004236"/>
    </source>
</evidence>
<dbReference type="PANTHER" id="PTHR47737">
    <property type="entry name" value="GLYCINE BETAINE/PROLINE BETAINE TRANSPORT SYSTEM PERMEASE PROTEIN PROW"/>
    <property type="match status" value="1"/>
</dbReference>
<keyword evidence="5" id="KW-0732">Signal</keyword>
<organism evidence="7 8">
    <name type="scientific">Gordonia polyisoprenivorans</name>
    <dbReference type="NCBI Taxonomy" id="84595"/>
    <lineage>
        <taxon>Bacteria</taxon>
        <taxon>Bacillati</taxon>
        <taxon>Actinomycetota</taxon>
        <taxon>Actinomycetes</taxon>
        <taxon>Mycobacteriales</taxon>
        <taxon>Gordoniaceae</taxon>
        <taxon>Gordonia</taxon>
    </lineage>
</organism>
<feature type="domain" description="ABC-type glycine betaine transport system substrate-binding" evidence="6">
    <location>
        <begin position="73"/>
        <end position="319"/>
    </location>
</feature>
<dbReference type="PROSITE" id="PS51257">
    <property type="entry name" value="PROKAR_LIPOPROTEIN"/>
    <property type="match status" value="1"/>
</dbReference>
<dbReference type="GO" id="GO:0005275">
    <property type="term" value="F:amine transmembrane transporter activity"/>
    <property type="evidence" value="ECO:0007669"/>
    <property type="project" value="TreeGrafter"/>
</dbReference>
<reference evidence="7 8" key="1">
    <citation type="submission" date="2020-04" db="EMBL/GenBank/DDBJ databases">
        <title>MicrobeNet Type strains.</title>
        <authorList>
            <person name="Nicholson A.C."/>
        </authorList>
    </citation>
    <scope>NUCLEOTIDE SEQUENCE [LARGE SCALE GENOMIC DNA]</scope>
    <source>
        <strain evidence="7 8">ATCC BAA-14</strain>
    </source>
</reference>
<dbReference type="EMBL" id="JAAXPC010000027">
    <property type="protein sequence ID" value="NKY05038.1"/>
    <property type="molecule type" value="Genomic_DNA"/>
</dbReference>
<evidence type="ECO:0000256" key="3">
    <source>
        <dbReference type="ARBA" id="ARBA00022475"/>
    </source>
</evidence>
<dbReference type="GO" id="GO:0031460">
    <property type="term" value="P:glycine betaine transport"/>
    <property type="evidence" value="ECO:0007669"/>
    <property type="project" value="TreeGrafter"/>
</dbReference>
<keyword evidence="3" id="KW-1003">Cell membrane</keyword>
<keyword evidence="2" id="KW-0813">Transport</keyword>
<feature type="signal peptide" evidence="5">
    <location>
        <begin position="1"/>
        <end position="21"/>
    </location>
</feature>
<dbReference type="AlphaFoldDB" id="A0A846WTJ7"/>
<evidence type="ECO:0000256" key="5">
    <source>
        <dbReference type="SAM" id="SignalP"/>
    </source>
</evidence>
<dbReference type="InterPro" id="IPR007210">
    <property type="entry name" value="ABC_Gly_betaine_transp_sub-bd"/>
</dbReference>
<name>A0A846WTJ7_9ACTN</name>
<evidence type="ECO:0000313" key="8">
    <source>
        <dbReference type="Proteomes" id="UP000563898"/>
    </source>
</evidence>
<protein>
    <submittedName>
        <fullName evidence="7">Glycine betaine ABC transporter substrate-binding protein</fullName>
    </submittedName>
</protein>
<accession>A0A846WTJ7</accession>
<evidence type="ECO:0000313" key="7">
    <source>
        <dbReference type="EMBL" id="NKY05038.1"/>
    </source>
</evidence>
<comment type="caution">
    <text evidence="7">The sequence shown here is derived from an EMBL/GenBank/DDBJ whole genome shotgun (WGS) entry which is preliminary data.</text>
</comment>
<evidence type="ECO:0000256" key="2">
    <source>
        <dbReference type="ARBA" id="ARBA00022448"/>
    </source>
</evidence>
<dbReference type="SUPFAM" id="SSF53850">
    <property type="entry name" value="Periplasmic binding protein-like II"/>
    <property type="match status" value="1"/>
</dbReference>
<dbReference type="Proteomes" id="UP000563898">
    <property type="component" value="Unassembled WGS sequence"/>
</dbReference>
<dbReference type="CDD" id="cd13639">
    <property type="entry name" value="PBP2_OpuAC_like"/>
    <property type="match status" value="1"/>
</dbReference>